<evidence type="ECO:0000313" key="1">
    <source>
        <dbReference type="EMBL" id="BBZ48056.1"/>
    </source>
</evidence>
<gene>
    <name evidence="1" type="ORF">MPRM_53370</name>
</gene>
<accession>A0A7I7Z1V0</accession>
<dbReference type="Proteomes" id="UP000467105">
    <property type="component" value="Chromosome"/>
</dbReference>
<proteinExistence type="predicted"/>
<dbReference type="PANTHER" id="PTHR43201">
    <property type="entry name" value="ACYL-COA SYNTHETASE"/>
    <property type="match status" value="1"/>
</dbReference>
<dbReference type="GO" id="GO:0006631">
    <property type="term" value="P:fatty acid metabolic process"/>
    <property type="evidence" value="ECO:0007669"/>
    <property type="project" value="TreeGrafter"/>
</dbReference>
<name>A0A7I7Z1V0_9MYCO</name>
<dbReference type="AlphaFoldDB" id="A0A7I7Z1V0"/>
<keyword evidence="2" id="KW-1185">Reference proteome</keyword>
<dbReference type="GO" id="GO:0031956">
    <property type="term" value="F:medium-chain fatty acid-CoA ligase activity"/>
    <property type="evidence" value="ECO:0007669"/>
    <property type="project" value="TreeGrafter"/>
</dbReference>
<reference evidence="1 2" key="1">
    <citation type="journal article" date="2019" name="Emerg. Microbes Infect.">
        <title>Comprehensive subspecies identification of 175 nontuberculous mycobacteria species based on 7547 genomic profiles.</title>
        <authorList>
            <person name="Matsumoto Y."/>
            <person name="Kinjo T."/>
            <person name="Motooka D."/>
            <person name="Nabeya D."/>
            <person name="Jung N."/>
            <person name="Uechi K."/>
            <person name="Horii T."/>
            <person name="Iida T."/>
            <person name="Fujita J."/>
            <person name="Nakamura S."/>
        </authorList>
    </citation>
    <scope>NUCLEOTIDE SEQUENCE [LARGE SCALE GENOMIC DNA]</scope>
    <source>
        <strain evidence="1 2">JCM 14742</strain>
    </source>
</reference>
<dbReference type="InterPro" id="IPR000873">
    <property type="entry name" value="AMP-dep_synth/lig_dom"/>
</dbReference>
<evidence type="ECO:0000313" key="2">
    <source>
        <dbReference type="Proteomes" id="UP000467105"/>
    </source>
</evidence>
<dbReference type="Pfam" id="PF13193">
    <property type="entry name" value="AMP-binding_C"/>
    <property type="match status" value="1"/>
</dbReference>
<dbReference type="InterPro" id="IPR020845">
    <property type="entry name" value="AMP-binding_CS"/>
</dbReference>
<dbReference type="Gene3D" id="3.30.300.30">
    <property type="match status" value="1"/>
</dbReference>
<dbReference type="RefSeq" id="WP_085269912.1">
    <property type="nucleotide sequence ID" value="NZ_AP022614.1"/>
</dbReference>
<dbReference type="SUPFAM" id="SSF56801">
    <property type="entry name" value="Acetyl-CoA synthetase-like"/>
    <property type="match status" value="1"/>
</dbReference>
<dbReference type="Pfam" id="PF00501">
    <property type="entry name" value="AMP-binding"/>
    <property type="match status" value="1"/>
</dbReference>
<protein>
    <submittedName>
        <fullName evidence="1">Long-chain-fatty-acid--CoA ligase</fullName>
    </submittedName>
</protein>
<keyword evidence="1" id="KW-0436">Ligase</keyword>
<dbReference type="OrthoDB" id="9803968at2"/>
<dbReference type="InterPro" id="IPR042099">
    <property type="entry name" value="ANL_N_sf"/>
</dbReference>
<dbReference type="InterPro" id="IPR045851">
    <property type="entry name" value="AMP-bd_C_sf"/>
</dbReference>
<dbReference type="PROSITE" id="PS00455">
    <property type="entry name" value="AMP_BINDING"/>
    <property type="match status" value="1"/>
</dbReference>
<dbReference type="EMBL" id="AP022614">
    <property type="protein sequence ID" value="BBZ48056.1"/>
    <property type="molecule type" value="Genomic_DNA"/>
</dbReference>
<dbReference type="PANTHER" id="PTHR43201:SF32">
    <property type="entry name" value="2-SUCCINYLBENZOATE--COA LIGASE, CHLOROPLASTIC_PEROXISOMAL"/>
    <property type="match status" value="1"/>
</dbReference>
<dbReference type="Gene3D" id="3.40.50.12780">
    <property type="entry name" value="N-terminal domain of ligase-like"/>
    <property type="match status" value="1"/>
</dbReference>
<organism evidence="1 2">
    <name type="scientific">Mycobacterium parmense</name>
    <dbReference type="NCBI Taxonomy" id="185642"/>
    <lineage>
        <taxon>Bacteria</taxon>
        <taxon>Bacillati</taxon>
        <taxon>Actinomycetota</taxon>
        <taxon>Actinomycetes</taxon>
        <taxon>Mycobacteriales</taxon>
        <taxon>Mycobacteriaceae</taxon>
        <taxon>Mycobacterium</taxon>
        <taxon>Mycobacterium simiae complex</taxon>
    </lineage>
</organism>
<dbReference type="InterPro" id="IPR025110">
    <property type="entry name" value="AMP-bd_C"/>
</dbReference>
<sequence>MPFDHSQLRDKWYRDGWYSDRTCLDAFEAGAVEHKDVPLTFIVGNSVRSPTVGEIRDQALAVAASLQRLGVRGGDAVAVQLTNRVECAVAYQAVLLCGAVLVPIVHIYGLTEVAFIVGQSGAKVLIMPERHGKIVYSERLQERSQMDSLQHVVVLDAERGEGYLAWSQLDTPAARYRCPAVAADDVCLLLYTSGTTSAPKGVQHSHNTVLAEQKTMPALLGGRPDDVSLVTFPPGHIAGVGSMLRPLLSGARTVFMDGWDPARAVEVVHRFGVTCTAGTPFHLAGILDLGDTGDKLASLREFLVGAAPVAEEIGRRAAQAGISTFRSYGATEHPTVTGEHEGQPQWARLSTDGKPLPGSAVRILGTDGADCPPGVDGEVVVRGPDQFIGYQDPALNADAFTADGWFRSGDLGHLDAEGRLSVTDRIKDVVIRGGETISSGQVEEVLNAHPAVADGVAVAAPDSRYGEVVAAVVILKPGCALDLDDLRAHFATSGLARQKTPERLAIVDELPRTSLGKVRKAQLRTDHFGAGGGGNINRSSRA</sequence>